<evidence type="ECO:0000256" key="7">
    <source>
        <dbReference type="ARBA" id="ARBA00023157"/>
    </source>
</evidence>
<feature type="region of interest" description="Disordered" evidence="11">
    <location>
        <begin position="524"/>
        <end position="642"/>
    </location>
</feature>
<evidence type="ECO:0000256" key="10">
    <source>
        <dbReference type="ARBA" id="ARBA00023319"/>
    </source>
</evidence>
<evidence type="ECO:0000256" key="6">
    <source>
        <dbReference type="ARBA" id="ARBA00023136"/>
    </source>
</evidence>
<evidence type="ECO:0000256" key="5">
    <source>
        <dbReference type="ARBA" id="ARBA00022989"/>
    </source>
</evidence>
<dbReference type="PROSITE" id="PS50835">
    <property type="entry name" value="IG_LIKE"/>
    <property type="match status" value="1"/>
</dbReference>
<dbReference type="InterPro" id="IPR003598">
    <property type="entry name" value="Ig_sub2"/>
</dbReference>
<dbReference type="GO" id="GO:0009897">
    <property type="term" value="C:external side of plasma membrane"/>
    <property type="evidence" value="ECO:0007669"/>
    <property type="project" value="TreeGrafter"/>
</dbReference>
<accession>A0A6P6CRY5</accession>
<feature type="region of interest" description="Disordered" evidence="11">
    <location>
        <begin position="250"/>
        <end position="295"/>
    </location>
</feature>
<dbReference type="InterPro" id="IPR013783">
    <property type="entry name" value="Ig-like_fold"/>
</dbReference>
<evidence type="ECO:0000259" key="13">
    <source>
        <dbReference type="PROSITE" id="PS50853"/>
    </source>
</evidence>
<evidence type="ECO:0000313" key="15">
    <source>
        <dbReference type="RefSeq" id="XP_023390078.1"/>
    </source>
</evidence>
<keyword evidence="10" id="KW-0393">Immunoglobulin domain</keyword>
<evidence type="ECO:0000313" key="14">
    <source>
        <dbReference type="Proteomes" id="UP000515202"/>
    </source>
</evidence>
<evidence type="ECO:0000256" key="11">
    <source>
        <dbReference type="SAM" id="MobiDB-lite"/>
    </source>
</evidence>
<dbReference type="Gene3D" id="2.60.40.10">
    <property type="entry name" value="Immunoglobulins"/>
    <property type="match status" value="3"/>
</dbReference>
<dbReference type="SUPFAM" id="SSF49265">
    <property type="entry name" value="Fibronectin type III"/>
    <property type="match status" value="2"/>
</dbReference>
<dbReference type="CDD" id="cd00063">
    <property type="entry name" value="FN3"/>
    <property type="match status" value="1"/>
</dbReference>
<comment type="subcellular location">
    <subcellularLocation>
        <location evidence="1">Membrane</location>
        <topology evidence="1">Single-pass type I membrane protein</topology>
    </subcellularLocation>
</comment>
<evidence type="ECO:0000256" key="9">
    <source>
        <dbReference type="ARBA" id="ARBA00023180"/>
    </source>
</evidence>
<gene>
    <name evidence="15" type="primary">IL6R</name>
</gene>
<protein>
    <submittedName>
        <fullName evidence="15">Interleukin-6 receptor subunit alpha</fullName>
    </submittedName>
</protein>
<keyword evidence="4" id="KW-0732">Signal</keyword>
<evidence type="ECO:0000259" key="12">
    <source>
        <dbReference type="PROSITE" id="PS50835"/>
    </source>
</evidence>
<dbReference type="SMART" id="SM00409">
    <property type="entry name" value="IG"/>
    <property type="match status" value="1"/>
</dbReference>
<keyword evidence="5" id="KW-1133">Transmembrane helix</keyword>
<keyword evidence="9" id="KW-0325">Glycoprotein</keyword>
<dbReference type="InterPro" id="IPR015321">
    <property type="entry name" value="TypeI_recpt_CBD"/>
</dbReference>
<dbReference type="AlphaFoldDB" id="A0A6P6CRY5"/>
<feature type="compositionally biased region" description="Basic and acidic residues" evidence="11">
    <location>
        <begin position="250"/>
        <end position="265"/>
    </location>
</feature>
<keyword evidence="8 15" id="KW-0675">Receptor</keyword>
<dbReference type="KEGG" id="pvp:105296452"/>
<dbReference type="PANTHER" id="PTHR23037:SF35">
    <property type="entry name" value="FIBRONECTIN TYPE-III DOMAIN-CONTAINING PROTEIN"/>
    <property type="match status" value="1"/>
</dbReference>
<dbReference type="GO" id="GO:0004896">
    <property type="term" value="F:cytokine receptor activity"/>
    <property type="evidence" value="ECO:0007669"/>
    <property type="project" value="TreeGrafter"/>
</dbReference>
<dbReference type="FunFam" id="2.60.40.10:FF:001045">
    <property type="entry name" value="Interleukin 6 receptor"/>
    <property type="match status" value="1"/>
</dbReference>
<dbReference type="InterPro" id="IPR007110">
    <property type="entry name" value="Ig-like_dom"/>
</dbReference>
<feature type="compositionally biased region" description="Polar residues" evidence="11">
    <location>
        <begin position="632"/>
        <end position="642"/>
    </location>
</feature>
<evidence type="ECO:0000256" key="4">
    <source>
        <dbReference type="ARBA" id="ARBA00022729"/>
    </source>
</evidence>
<evidence type="ECO:0000256" key="1">
    <source>
        <dbReference type="ARBA" id="ARBA00004479"/>
    </source>
</evidence>
<proteinExistence type="inferred from homology"/>
<dbReference type="Pfam" id="PF09240">
    <property type="entry name" value="IL6Ra-bind"/>
    <property type="match status" value="1"/>
</dbReference>
<keyword evidence="3" id="KW-0812">Transmembrane</keyword>
<keyword evidence="7" id="KW-1015">Disulfide bond</keyword>
<reference evidence="15" key="1">
    <citation type="submission" date="2025-08" db="UniProtKB">
        <authorList>
            <consortium name="RefSeq"/>
        </authorList>
    </citation>
    <scope>IDENTIFICATION</scope>
    <source>
        <tissue evidence="15">Kidney</tissue>
    </source>
</reference>
<comment type="similarity">
    <text evidence="2">Belongs to the type I cytokine receptor family. Type 3 subfamily.</text>
</comment>
<organism evidence="14 15">
    <name type="scientific">Pteropus vampyrus</name>
    <name type="common">Large flying fox</name>
    <dbReference type="NCBI Taxonomy" id="132908"/>
    <lineage>
        <taxon>Eukaryota</taxon>
        <taxon>Metazoa</taxon>
        <taxon>Chordata</taxon>
        <taxon>Craniata</taxon>
        <taxon>Vertebrata</taxon>
        <taxon>Euteleostomi</taxon>
        <taxon>Mammalia</taxon>
        <taxon>Eutheria</taxon>
        <taxon>Laurasiatheria</taxon>
        <taxon>Chiroptera</taxon>
        <taxon>Yinpterochiroptera</taxon>
        <taxon>Pteropodoidea</taxon>
        <taxon>Pteropodidae</taxon>
        <taxon>Pteropodinae</taxon>
        <taxon>Pteropus</taxon>
    </lineage>
</organism>
<dbReference type="InterPro" id="IPR003599">
    <property type="entry name" value="Ig_sub"/>
</dbReference>
<dbReference type="SMART" id="SM00408">
    <property type="entry name" value="IGc2"/>
    <property type="match status" value="1"/>
</dbReference>
<dbReference type="SUPFAM" id="SSF48726">
    <property type="entry name" value="Immunoglobulin"/>
    <property type="match status" value="1"/>
</dbReference>
<feature type="domain" description="Ig-like" evidence="12">
    <location>
        <begin position="37"/>
        <end position="105"/>
    </location>
</feature>
<dbReference type="OrthoDB" id="8634471at2759"/>
<dbReference type="GeneID" id="105296452"/>
<dbReference type="FunFam" id="2.60.40.10:FF:000136">
    <property type="entry name" value="Ciliary neurotrophic factor receptor alpha"/>
    <property type="match status" value="1"/>
</dbReference>
<evidence type="ECO:0000256" key="8">
    <source>
        <dbReference type="ARBA" id="ARBA00023170"/>
    </source>
</evidence>
<dbReference type="RefSeq" id="XP_023390078.1">
    <property type="nucleotide sequence ID" value="XM_023534310.1"/>
</dbReference>
<dbReference type="CTD" id="3570"/>
<keyword evidence="6" id="KW-0472">Membrane</keyword>
<keyword evidence="14" id="KW-1185">Reference proteome</keyword>
<dbReference type="PANTHER" id="PTHR23037">
    <property type="entry name" value="CYTOKINE RECEPTOR"/>
    <property type="match status" value="1"/>
</dbReference>
<dbReference type="InterPro" id="IPR003961">
    <property type="entry name" value="FN3_dom"/>
</dbReference>
<dbReference type="Proteomes" id="UP000515202">
    <property type="component" value="Unplaced"/>
</dbReference>
<feature type="compositionally biased region" description="Pro residues" evidence="11">
    <location>
        <begin position="594"/>
        <end position="608"/>
    </location>
</feature>
<feature type="compositionally biased region" description="Pro residues" evidence="11">
    <location>
        <begin position="543"/>
        <end position="557"/>
    </location>
</feature>
<feature type="domain" description="Fibronectin type-III" evidence="13">
    <location>
        <begin position="356"/>
        <end position="454"/>
    </location>
</feature>
<evidence type="ECO:0000256" key="2">
    <source>
        <dbReference type="ARBA" id="ARBA00010890"/>
    </source>
</evidence>
<feature type="region of interest" description="Disordered" evidence="11">
    <location>
        <begin position="218"/>
        <end position="237"/>
    </location>
</feature>
<dbReference type="InterPro" id="IPR036116">
    <property type="entry name" value="FN3_sf"/>
</dbReference>
<dbReference type="SMART" id="SM00060">
    <property type="entry name" value="FN3"/>
    <property type="match status" value="1"/>
</dbReference>
<sequence length="642" mass="69358">MASSGCLVLKPLVAAPLQKRSPLLGRLWANQVSSVSPEVENDVLISRPGASVNLTCPGWDPRDNVTVHWVLRSRGAGSHHSRWAGMGRTLLLRSVQLNSSGNYLCYQDGRWAGTVHLLVEGEYVLGAFAAAPCGPCASQTASPPDPSTPVTSMAHGVWEKARPAGPASPSSTGPSMVTSRVALLGSPRLPSGCPVSRGPLWHSELLEWHFCGLASGPRRAQRLGGPPESFVQPPGPKLSVLSKQRLERMICPRSQEPRSGERRFEPGVGPCSTPPRRGQKPRRPPRSVSHSQHSPVGVVQEPCLYSQESQKFSCQLAVPEGDNSFYIVSLCVANHAGGASSRPQTFEGYEILQPDPPVNITVTPVDRNPRWLSVTWQDAPSWNSHFYRLQFELRYRAEKSKVFTTLLVKEPRHHCTIHDAWSGMRHVVQLRAQEEFGHGLWSEWSQAVLGTPWTESRSPPAEMVGKVSPSMQALTTHEDDEDTLPHEPANATSVPGECQLVLCPCVPVAPFKKTWRLQAAKEGGAGAHSPCSLGQLVPERPKPAPGLVPLISPPVSPSSPGFKKTWRLQAAKEGGAGAHSPCSLGQLVPERPKPAPGLVPLISPPVSPSSPGSDNTSGHGRPDARGPHSPYDVSNTDYFFPR</sequence>
<evidence type="ECO:0000256" key="3">
    <source>
        <dbReference type="ARBA" id="ARBA00022692"/>
    </source>
</evidence>
<dbReference type="PROSITE" id="PS50853">
    <property type="entry name" value="FN3"/>
    <property type="match status" value="1"/>
</dbReference>
<name>A0A6P6CRY5_PTEVA</name>
<dbReference type="InterPro" id="IPR036179">
    <property type="entry name" value="Ig-like_dom_sf"/>
</dbReference>